<accession>A0A0M9VH24</accession>
<name>A0A0M9VH24_9FLAO</name>
<dbReference type="AlphaFoldDB" id="A0A0M9VH24"/>
<sequence length="73" mass="8672">MGASHNRFYVEKLFYKWATTNDEELAERLSLEMMSEGKEICYKISHIEYSINVNRKDFHKKINNAIGKLCKKK</sequence>
<proteinExistence type="predicted"/>
<evidence type="ECO:0000313" key="2">
    <source>
        <dbReference type="Proteomes" id="UP000037755"/>
    </source>
</evidence>
<dbReference type="EMBL" id="LIYD01000005">
    <property type="protein sequence ID" value="KOS05110.1"/>
    <property type="molecule type" value="Genomic_DNA"/>
</dbReference>
<comment type="caution">
    <text evidence="1">The sequence shown here is derived from an EMBL/GenBank/DDBJ whole genome shotgun (WGS) entry which is preliminary data.</text>
</comment>
<dbReference type="PATRIC" id="fig|1202724.3.peg.605"/>
<protein>
    <submittedName>
        <fullName evidence="1">Uncharacterized protein</fullName>
    </submittedName>
</protein>
<dbReference type="STRING" id="1202724.AM493_02950"/>
<reference evidence="1 2" key="1">
    <citation type="submission" date="2015-08" db="EMBL/GenBank/DDBJ databases">
        <title>Whole genome sequence of Flavobacterium akiainvivens IK-1T, from decaying Wikstroemia oahuensis, an endemic Hawaiian shrub.</title>
        <authorList>
            <person name="Wan X."/>
            <person name="Hou S."/>
            <person name="Saito J."/>
            <person name="Donachie S."/>
        </authorList>
    </citation>
    <scope>NUCLEOTIDE SEQUENCE [LARGE SCALE GENOMIC DNA]</scope>
    <source>
        <strain evidence="1 2">IK-1</strain>
    </source>
</reference>
<evidence type="ECO:0000313" key="1">
    <source>
        <dbReference type="EMBL" id="KOS05110.1"/>
    </source>
</evidence>
<dbReference type="Proteomes" id="UP000037755">
    <property type="component" value="Unassembled WGS sequence"/>
</dbReference>
<organism evidence="1 2">
    <name type="scientific">Flavobacterium akiainvivens</name>
    <dbReference type="NCBI Taxonomy" id="1202724"/>
    <lineage>
        <taxon>Bacteria</taxon>
        <taxon>Pseudomonadati</taxon>
        <taxon>Bacteroidota</taxon>
        <taxon>Flavobacteriia</taxon>
        <taxon>Flavobacteriales</taxon>
        <taxon>Flavobacteriaceae</taxon>
        <taxon>Flavobacterium</taxon>
    </lineage>
</organism>
<gene>
    <name evidence="1" type="ORF">AM493_02950</name>
</gene>
<keyword evidence="2" id="KW-1185">Reference proteome</keyword>